<organism evidence="1 2">
    <name type="scientific">Phytohabitans aurantiacus</name>
    <dbReference type="NCBI Taxonomy" id="3016789"/>
    <lineage>
        <taxon>Bacteria</taxon>
        <taxon>Bacillati</taxon>
        <taxon>Actinomycetota</taxon>
        <taxon>Actinomycetes</taxon>
        <taxon>Micromonosporales</taxon>
        <taxon>Micromonosporaceae</taxon>
    </lineage>
</organism>
<dbReference type="Proteomes" id="UP001144280">
    <property type="component" value="Unassembled WGS sequence"/>
</dbReference>
<gene>
    <name evidence="1" type="ORF">Pa4123_56110</name>
</gene>
<reference evidence="1" key="1">
    <citation type="submission" date="2022-12" db="EMBL/GenBank/DDBJ databases">
        <title>New Phytohabitans aurantiacus sp. RD004123 nov., an actinomycete isolated from soil.</title>
        <authorList>
            <person name="Triningsih D.W."/>
            <person name="Harunari E."/>
            <person name="Igarashi Y."/>
        </authorList>
    </citation>
    <scope>NUCLEOTIDE SEQUENCE</scope>
    <source>
        <strain evidence="1">RD004123</strain>
    </source>
</reference>
<dbReference type="RefSeq" id="WP_281900574.1">
    <property type="nucleotide sequence ID" value="NZ_BSDI01000032.1"/>
</dbReference>
<evidence type="ECO:0000313" key="2">
    <source>
        <dbReference type="Proteomes" id="UP001144280"/>
    </source>
</evidence>
<keyword evidence="2" id="KW-1185">Reference proteome</keyword>
<protein>
    <recommendedName>
        <fullName evidence="3">DUF5666 domain-containing protein</fullName>
    </recommendedName>
</protein>
<comment type="caution">
    <text evidence="1">The sequence shown here is derived from an EMBL/GenBank/DDBJ whole genome shotgun (WGS) entry which is preliminary data.</text>
</comment>
<accession>A0ABQ5R2Z8</accession>
<evidence type="ECO:0000313" key="1">
    <source>
        <dbReference type="EMBL" id="GLI00335.1"/>
    </source>
</evidence>
<name>A0ABQ5R2Z8_9ACTN</name>
<evidence type="ECO:0008006" key="3">
    <source>
        <dbReference type="Google" id="ProtNLM"/>
    </source>
</evidence>
<proteinExistence type="predicted"/>
<sequence length="72" mass="7493">MTLTGRVVEGVESGCKLLSSGGVNYLLLPSGDVSDADIPVGAQVTVRGRPQPDVMTTCQQGTPFTVTEVLSR</sequence>
<dbReference type="EMBL" id="BSDI01000032">
    <property type="protein sequence ID" value="GLI00335.1"/>
    <property type="molecule type" value="Genomic_DNA"/>
</dbReference>